<dbReference type="GO" id="GO:0017148">
    <property type="term" value="P:negative regulation of translation"/>
    <property type="evidence" value="ECO:0007669"/>
    <property type="project" value="UniProtKB-UniRule"/>
</dbReference>
<evidence type="ECO:0000256" key="1">
    <source>
        <dbReference type="ARBA" id="ARBA00010574"/>
    </source>
</evidence>
<organism evidence="6">
    <name type="scientific">Ornithinibacillus sp. 4-3</name>
    <dbReference type="NCBI Taxonomy" id="3231488"/>
    <lineage>
        <taxon>Bacteria</taxon>
        <taxon>Bacillati</taxon>
        <taxon>Bacillota</taxon>
        <taxon>Bacilli</taxon>
        <taxon>Bacillales</taxon>
        <taxon>Bacillaceae</taxon>
        <taxon>Ornithinibacillus</taxon>
    </lineage>
</organism>
<dbReference type="InterPro" id="IPR043519">
    <property type="entry name" value="NT_sf"/>
</dbReference>
<dbReference type="FunFam" id="3.30.460.10:FF:000015">
    <property type="entry name" value="Ribosomal silencing factor RsfS"/>
    <property type="match status" value="1"/>
</dbReference>
<dbReference type="Pfam" id="PF02410">
    <property type="entry name" value="RsfS"/>
    <property type="match status" value="1"/>
</dbReference>
<evidence type="ECO:0000256" key="3">
    <source>
        <dbReference type="ARBA" id="ARBA00022491"/>
    </source>
</evidence>
<keyword evidence="3 5" id="KW-0678">Repressor</keyword>
<dbReference type="Gene3D" id="3.30.460.10">
    <property type="entry name" value="Beta Polymerase, domain 2"/>
    <property type="match status" value="1"/>
</dbReference>
<gene>
    <name evidence="5 6" type="primary">rsfS</name>
    <name evidence="6" type="ORF">AB4Y30_10270</name>
</gene>
<evidence type="ECO:0000313" key="6">
    <source>
        <dbReference type="EMBL" id="XDK31416.1"/>
    </source>
</evidence>
<dbReference type="PANTHER" id="PTHR21043">
    <property type="entry name" value="IOJAP SUPERFAMILY ORTHOLOG"/>
    <property type="match status" value="1"/>
</dbReference>
<evidence type="ECO:0000256" key="2">
    <source>
        <dbReference type="ARBA" id="ARBA00022490"/>
    </source>
</evidence>
<dbReference type="InterPro" id="IPR004394">
    <property type="entry name" value="Iojap/RsfS/C7orf30"/>
</dbReference>
<dbReference type="GO" id="GO:0042256">
    <property type="term" value="P:cytosolic ribosome assembly"/>
    <property type="evidence" value="ECO:0007669"/>
    <property type="project" value="UniProtKB-UniRule"/>
</dbReference>
<keyword evidence="4 5" id="KW-0810">Translation regulation</keyword>
<proteinExistence type="inferred from homology"/>
<evidence type="ECO:0000256" key="4">
    <source>
        <dbReference type="ARBA" id="ARBA00022845"/>
    </source>
</evidence>
<dbReference type="GO" id="GO:0043023">
    <property type="term" value="F:ribosomal large subunit binding"/>
    <property type="evidence" value="ECO:0007669"/>
    <property type="project" value="TreeGrafter"/>
</dbReference>
<evidence type="ECO:0000256" key="5">
    <source>
        <dbReference type="HAMAP-Rule" id="MF_01477"/>
    </source>
</evidence>
<dbReference type="GO" id="GO:0005737">
    <property type="term" value="C:cytoplasm"/>
    <property type="evidence" value="ECO:0007669"/>
    <property type="project" value="UniProtKB-SubCell"/>
</dbReference>
<keyword evidence="2 5" id="KW-0963">Cytoplasm</keyword>
<name>A0AB39HMZ4_9BACI</name>
<comment type="subunit">
    <text evidence="5">Interacts with ribosomal protein uL14 (rplN).</text>
</comment>
<comment type="similarity">
    <text evidence="1 5">Belongs to the Iojap/RsfS family.</text>
</comment>
<comment type="subcellular location">
    <subcellularLocation>
        <location evidence="5">Cytoplasm</location>
    </subcellularLocation>
</comment>
<dbReference type="PANTHER" id="PTHR21043:SF0">
    <property type="entry name" value="MITOCHONDRIAL ASSEMBLY OF RIBOSOMAL LARGE SUBUNIT PROTEIN 1"/>
    <property type="match status" value="1"/>
</dbReference>
<dbReference type="NCBIfam" id="TIGR00090">
    <property type="entry name" value="rsfS_iojap_ybeB"/>
    <property type="match status" value="1"/>
</dbReference>
<comment type="function">
    <text evidence="5">Functions as a ribosomal silencing factor. Interacts with ribosomal protein uL14 (rplN), blocking formation of intersubunit bridge B8. Prevents association of the 30S and 50S ribosomal subunits and the formation of functional ribosomes, thus repressing translation.</text>
</comment>
<reference evidence="6" key="1">
    <citation type="submission" date="2024-07" db="EMBL/GenBank/DDBJ databases">
        <title>Halotolerant mesophilic bacterium Ornithinibacillus sp. 4-3, sp. nov., isolated from soil.</title>
        <authorList>
            <person name="Sidarenka A.V."/>
            <person name="Guliayeva D.E."/>
            <person name="Leanovich S.I."/>
            <person name="Hileuskaya K.S."/>
            <person name="Akhremchuk A.E."/>
            <person name="Sikolenko M.A."/>
            <person name="Valentovich L.N."/>
        </authorList>
    </citation>
    <scope>NUCLEOTIDE SEQUENCE</scope>
    <source>
        <strain evidence="6">4-3</strain>
    </source>
</reference>
<dbReference type="SUPFAM" id="SSF81301">
    <property type="entry name" value="Nucleotidyltransferase"/>
    <property type="match status" value="1"/>
</dbReference>
<dbReference type="AlphaFoldDB" id="A0AB39HMZ4"/>
<sequence>MNNSKTLLETIIQACDEKHAQDIVVLDMSEISLVADYFVICHANNERQVQAIAREIKDTIDINKMEGFEDSRWVVIDADGVLVHVFHKEERMYYNLERLWGDATRVSVEQGIDKQ</sequence>
<dbReference type="HAMAP" id="MF_01477">
    <property type="entry name" value="Iojap_RsfS"/>
    <property type="match status" value="1"/>
</dbReference>
<dbReference type="RefSeq" id="WP_368652143.1">
    <property type="nucleotide sequence ID" value="NZ_CP162599.1"/>
</dbReference>
<dbReference type="GO" id="GO:0090071">
    <property type="term" value="P:negative regulation of ribosome biogenesis"/>
    <property type="evidence" value="ECO:0007669"/>
    <property type="project" value="UniProtKB-UniRule"/>
</dbReference>
<protein>
    <recommendedName>
        <fullName evidence="5">Ribosomal silencing factor RsfS</fullName>
    </recommendedName>
</protein>
<dbReference type="EMBL" id="CP162599">
    <property type="protein sequence ID" value="XDK31416.1"/>
    <property type="molecule type" value="Genomic_DNA"/>
</dbReference>
<accession>A0AB39HMZ4</accession>